<dbReference type="InterPro" id="IPR046347">
    <property type="entry name" value="bZIP_sf"/>
</dbReference>
<dbReference type="Pfam" id="PF00170">
    <property type="entry name" value="bZIP_1"/>
    <property type="match status" value="1"/>
</dbReference>
<feature type="compositionally biased region" description="Low complexity" evidence="4">
    <location>
        <begin position="15"/>
        <end position="26"/>
    </location>
</feature>
<dbReference type="InterPro" id="IPR050936">
    <property type="entry name" value="AP-1-like"/>
</dbReference>
<evidence type="ECO:0000256" key="1">
    <source>
        <dbReference type="ARBA" id="ARBA00004123"/>
    </source>
</evidence>
<dbReference type="InterPro" id="IPR004827">
    <property type="entry name" value="bZIP"/>
</dbReference>
<feature type="region of interest" description="Disordered" evidence="4">
    <location>
        <begin position="1"/>
        <end position="93"/>
    </location>
</feature>
<organism evidence="6 7">
    <name type="scientific">Mucor circinelloides f. circinelloides (strain 1006PhL)</name>
    <name type="common">Mucormycosis agent</name>
    <name type="synonym">Calyptromyces circinelloides</name>
    <dbReference type="NCBI Taxonomy" id="1220926"/>
    <lineage>
        <taxon>Eukaryota</taxon>
        <taxon>Fungi</taxon>
        <taxon>Fungi incertae sedis</taxon>
        <taxon>Mucoromycota</taxon>
        <taxon>Mucoromycotina</taxon>
        <taxon>Mucoromycetes</taxon>
        <taxon>Mucorales</taxon>
        <taxon>Mucorineae</taxon>
        <taxon>Mucoraceae</taxon>
        <taxon>Mucor</taxon>
    </lineage>
</organism>
<protein>
    <recommendedName>
        <fullName evidence="5">BZIP domain-containing protein</fullName>
    </recommendedName>
</protein>
<dbReference type="EMBL" id="KE123922">
    <property type="protein sequence ID" value="EPB90287.1"/>
    <property type="molecule type" value="Genomic_DNA"/>
</dbReference>
<dbReference type="SMART" id="SM00338">
    <property type="entry name" value="BRLZ"/>
    <property type="match status" value="1"/>
</dbReference>
<evidence type="ECO:0000259" key="5">
    <source>
        <dbReference type="PROSITE" id="PS00036"/>
    </source>
</evidence>
<dbReference type="eggNOG" id="ENOG502SC5V">
    <property type="taxonomic scope" value="Eukaryota"/>
</dbReference>
<dbReference type="Proteomes" id="UP000014254">
    <property type="component" value="Unassembled WGS sequence"/>
</dbReference>
<dbReference type="OMA" id="ESTPWIN"/>
<dbReference type="PROSITE" id="PS00036">
    <property type="entry name" value="BZIP_BASIC"/>
    <property type="match status" value="1"/>
</dbReference>
<dbReference type="SUPFAM" id="SSF81995">
    <property type="entry name" value="beta-sandwich domain of Sec23/24"/>
    <property type="match status" value="1"/>
</dbReference>
<keyword evidence="7" id="KW-1185">Reference proteome</keyword>
<evidence type="ECO:0000313" key="6">
    <source>
        <dbReference type="EMBL" id="EPB90287.1"/>
    </source>
</evidence>
<dbReference type="InParanoid" id="S2JP26"/>
<evidence type="ECO:0000313" key="7">
    <source>
        <dbReference type="Proteomes" id="UP000014254"/>
    </source>
</evidence>
<dbReference type="PANTHER" id="PTHR40621">
    <property type="entry name" value="TRANSCRIPTION FACTOR KAPC-RELATED"/>
    <property type="match status" value="1"/>
</dbReference>
<feature type="compositionally biased region" description="Polar residues" evidence="4">
    <location>
        <begin position="39"/>
        <end position="59"/>
    </location>
</feature>
<feature type="coiled-coil region" evidence="3">
    <location>
        <begin position="99"/>
        <end position="140"/>
    </location>
</feature>
<dbReference type="CDD" id="cd14688">
    <property type="entry name" value="bZIP_YAP"/>
    <property type="match status" value="1"/>
</dbReference>
<comment type="subcellular location">
    <subcellularLocation>
        <location evidence="1">Nucleus</location>
    </subcellularLocation>
</comment>
<dbReference type="VEuPathDB" id="FungiDB:HMPREF1544_02812"/>
<keyword evidence="2" id="KW-0539">Nucleus</keyword>
<reference evidence="7" key="1">
    <citation type="submission" date="2013-05" db="EMBL/GenBank/DDBJ databases">
        <title>The Genome sequence of Mucor circinelloides f. circinelloides 1006PhL.</title>
        <authorList>
            <consortium name="The Broad Institute Genomics Platform"/>
            <person name="Cuomo C."/>
            <person name="Earl A."/>
            <person name="Findley K."/>
            <person name="Lee S.C."/>
            <person name="Walker B."/>
            <person name="Young S."/>
            <person name="Zeng Q."/>
            <person name="Gargeya S."/>
            <person name="Fitzgerald M."/>
            <person name="Haas B."/>
            <person name="Abouelleil A."/>
            <person name="Allen A.W."/>
            <person name="Alvarado L."/>
            <person name="Arachchi H.M."/>
            <person name="Berlin A.M."/>
            <person name="Chapman S.B."/>
            <person name="Gainer-Dewar J."/>
            <person name="Goldberg J."/>
            <person name="Griggs A."/>
            <person name="Gujja S."/>
            <person name="Hansen M."/>
            <person name="Howarth C."/>
            <person name="Imamovic A."/>
            <person name="Ireland A."/>
            <person name="Larimer J."/>
            <person name="McCowan C."/>
            <person name="Murphy C."/>
            <person name="Pearson M."/>
            <person name="Poon T.W."/>
            <person name="Priest M."/>
            <person name="Roberts A."/>
            <person name="Saif S."/>
            <person name="Shea T."/>
            <person name="Sisk P."/>
            <person name="Sykes S."/>
            <person name="Wortman J."/>
            <person name="Nusbaum C."/>
            <person name="Birren B."/>
        </authorList>
    </citation>
    <scope>NUCLEOTIDE SEQUENCE [LARGE SCALE GENOMIC DNA]</scope>
    <source>
        <strain evidence="7">1006PhL</strain>
    </source>
</reference>
<dbReference type="GO" id="GO:0090575">
    <property type="term" value="C:RNA polymerase II transcription regulator complex"/>
    <property type="evidence" value="ECO:0007669"/>
    <property type="project" value="TreeGrafter"/>
</dbReference>
<keyword evidence="3" id="KW-0175">Coiled coil</keyword>
<dbReference type="SUPFAM" id="SSF57959">
    <property type="entry name" value="Leucine zipper domain"/>
    <property type="match status" value="1"/>
</dbReference>
<dbReference type="STRING" id="1220926.S2JP26"/>
<dbReference type="OrthoDB" id="2593073at2759"/>
<dbReference type="GO" id="GO:0000976">
    <property type="term" value="F:transcription cis-regulatory region binding"/>
    <property type="evidence" value="ECO:0007669"/>
    <property type="project" value="InterPro"/>
</dbReference>
<evidence type="ECO:0000256" key="3">
    <source>
        <dbReference type="SAM" id="Coils"/>
    </source>
</evidence>
<evidence type="ECO:0000256" key="2">
    <source>
        <dbReference type="ARBA" id="ARBA00023242"/>
    </source>
</evidence>
<feature type="domain" description="BZIP" evidence="5">
    <location>
        <begin position="83"/>
        <end position="98"/>
    </location>
</feature>
<sequence length="474" mass="52322">MVARPPGSVLPMPPQHQQHPQQPHQQQPHHHQQQQRQQETLVQNAVMHSSNHQEQSASPPAQAHELDNSKNSKGSNRAVIPSKRAAQNRAAQKAFRQRREQYIKDLEIKAKEMEDWQEEMDKLRKENGELRERVATLENQVAVLTGGDASKIAELEKLKASTPSLMTPPINPESNTSPSATRKSPERSMSLPITRAVSESEAIARRGSASPASVNSVKRSHHESRLRHEQVSMPTSTAIDSEDKDNTPNSNINEAASAAAGSFTRIPLRAPNPTSGFETPSYHPTDHTPALIGNDTVDDVNKRRKLDDPIMGQQHQQQQQSTQHMGQAPISNAVNANNFPTPMMHNTTNNPLLVSIQQEQPTLQHPSNGFWNNNGGANAQHMPADNMVGAPPGVGDFDLDFDFDPFFEDEFGPTITSNNDFLPNANSGQVLDDLFAMLQTRQRPQIPMVPSEETTELSSSSNTTNFNDSLGRLG</sequence>
<feature type="region of interest" description="Disordered" evidence="4">
    <location>
        <begin position="444"/>
        <end position="474"/>
    </location>
</feature>
<feature type="region of interest" description="Disordered" evidence="4">
    <location>
        <begin position="160"/>
        <end position="295"/>
    </location>
</feature>
<dbReference type="Gene3D" id="1.20.5.170">
    <property type="match status" value="1"/>
</dbReference>
<evidence type="ECO:0000256" key="4">
    <source>
        <dbReference type="SAM" id="MobiDB-lite"/>
    </source>
</evidence>
<feature type="compositionally biased region" description="Polar residues" evidence="4">
    <location>
        <begin position="172"/>
        <end position="182"/>
    </location>
</feature>
<proteinExistence type="predicted"/>
<gene>
    <name evidence="6" type="ORF">HMPREF1544_02812</name>
</gene>
<feature type="compositionally biased region" description="Low complexity" evidence="4">
    <location>
        <begin position="84"/>
        <end position="93"/>
    </location>
</feature>
<accession>S2JP26</accession>
<dbReference type="PANTHER" id="PTHR40621:SF6">
    <property type="entry name" value="AP-1-LIKE TRANSCRIPTION FACTOR YAP1-RELATED"/>
    <property type="match status" value="1"/>
</dbReference>
<feature type="compositionally biased region" description="Low complexity" evidence="4">
    <location>
        <begin position="456"/>
        <end position="474"/>
    </location>
</feature>
<dbReference type="GO" id="GO:0001228">
    <property type="term" value="F:DNA-binding transcription activator activity, RNA polymerase II-specific"/>
    <property type="evidence" value="ECO:0007669"/>
    <property type="project" value="TreeGrafter"/>
</dbReference>
<dbReference type="AlphaFoldDB" id="S2JP26"/>
<name>S2JP26_MUCC1</name>
<feature type="compositionally biased region" description="Low complexity" evidence="4">
    <location>
        <begin position="249"/>
        <end position="262"/>
    </location>
</feature>